<dbReference type="InterPro" id="IPR000845">
    <property type="entry name" value="Nucleoside_phosphorylase_d"/>
</dbReference>
<feature type="domain" description="Nucleoside phosphorylase" evidence="1">
    <location>
        <begin position="22"/>
        <end position="162"/>
    </location>
</feature>
<dbReference type="InterPro" id="IPR035994">
    <property type="entry name" value="Nucleoside_phosphorylase_sf"/>
</dbReference>
<dbReference type="GO" id="GO:0009116">
    <property type="term" value="P:nucleoside metabolic process"/>
    <property type="evidence" value="ECO:0007669"/>
    <property type="project" value="InterPro"/>
</dbReference>
<reference evidence="2 4" key="1">
    <citation type="submission" date="2020-12" db="EMBL/GenBank/DDBJ databases">
        <title>FDA dAtabase for Regulatory Grade micrObial Sequences (FDA-ARGOS): Supporting development and validation of Infectious Disease Dx tests.</title>
        <authorList>
            <person name="Sproer C."/>
            <person name="Gronow S."/>
            <person name="Severitt S."/>
            <person name="Schroder I."/>
            <person name="Tallon L."/>
            <person name="Sadzewicz L."/>
            <person name="Zhao X."/>
            <person name="Boylan J."/>
            <person name="Ott S."/>
            <person name="Bowen H."/>
            <person name="Vavikolanu K."/>
            <person name="Mehta A."/>
            <person name="Aluvathingal J."/>
            <person name="Nadendla S."/>
            <person name="Lowell S."/>
            <person name="Myers T."/>
            <person name="Yan Y."/>
            <person name="Sichtig H."/>
        </authorList>
    </citation>
    <scope>NUCLEOTIDE SEQUENCE [LARGE SCALE GENOMIC DNA]</scope>
    <source>
        <strain evidence="2 4">FDAARGOS_1053</strain>
        <strain evidence="3">FDAARGOS_1191</strain>
    </source>
</reference>
<dbReference type="GO" id="GO:0008930">
    <property type="term" value="F:methylthioadenosine nucleosidase activity"/>
    <property type="evidence" value="ECO:0007669"/>
    <property type="project" value="TreeGrafter"/>
</dbReference>
<proteinExistence type="predicted"/>
<dbReference type="GeneID" id="92761098"/>
<dbReference type="Gene3D" id="3.40.50.1580">
    <property type="entry name" value="Nucleoside phosphorylase domain"/>
    <property type="match status" value="1"/>
</dbReference>
<dbReference type="EMBL" id="CP066007">
    <property type="protein sequence ID" value="QQB47096.1"/>
    <property type="molecule type" value="Genomic_DNA"/>
</dbReference>
<dbReference type="GO" id="GO:0005829">
    <property type="term" value="C:cytosol"/>
    <property type="evidence" value="ECO:0007669"/>
    <property type="project" value="TreeGrafter"/>
</dbReference>
<dbReference type="NCBIfam" id="NF004168">
    <property type="entry name" value="PRK05634.1"/>
    <property type="match status" value="1"/>
</dbReference>
<dbReference type="GO" id="GO:0019284">
    <property type="term" value="P:L-methionine salvage from S-adenosylmethionine"/>
    <property type="evidence" value="ECO:0007669"/>
    <property type="project" value="TreeGrafter"/>
</dbReference>
<dbReference type="SUPFAM" id="SSF53167">
    <property type="entry name" value="Purine and uridine phosphorylases"/>
    <property type="match status" value="1"/>
</dbReference>
<dbReference type="OrthoDB" id="3852236at2"/>
<dbReference type="PANTHER" id="PTHR46832">
    <property type="entry name" value="5'-METHYLTHIOADENOSINE/S-ADENOSYLHOMOCYSTEINE NUCLEOSIDASE"/>
    <property type="match status" value="1"/>
</dbReference>
<dbReference type="Proteomes" id="UP000596145">
    <property type="component" value="Chromosome"/>
</dbReference>
<gene>
    <name evidence="2" type="ORF">I6I10_04075</name>
    <name evidence="3" type="ORF">I6J21_11490</name>
</gene>
<organism evidence="2 4">
    <name type="scientific">Corynebacterium glucuronolyticum</name>
    <dbReference type="NCBI Taxonomy" id="39791"/>
    <lineage>
        <taxon>Bacteria</taxon>
        <taxon>Bacillati</taxon>
        <taxon>Actinomycetota</taxon>
        <taxon>Actinomycetes</taxon>
        <taxon>Mycobacteriales</taxon>
        <taxon>Corynebacteriaceae</taxon>
        <taxon>Corynebacterium</taxon>
    </lineage>
</organism>
<protein>
    <submittedName>
        <fullName evidence="2">Nucleosidase</fullName>
    </submittedName>
</protein>
<dbReference type="PANTHER" id="PTHR46832:SF1">
    <property type="entry name" value="5'-METHYLTHIOADENOSINE_S-ADENOSYLHOMOCYSTEINE NUCLEOSIDASE"/>
    <property type="match status" value="1"/>
</dbReference>
<dbReference type="RefSeq" id="WP_005393478.1">
    <property type="nucleotide sequence ID" value="NZ_CP066007.1"/>
</dbReference>
<accession>A0A7T4EGU3</accession>
<evidence type="ECO:0000313" key="4">
    <source>
        <dbReference type="Proteomes" id="UP000596145"/>
    </source>
</evidence>
<dbReference type="AlphaFoldDB" id="A0A7T4EGU3"/>
<dbReference type="GO" id="GO:0008782">
    <property type="term" value="F:adenosylhomocysteine nucleosidase activity"/>
    <property type="evidence" value="ECO:0007669"/>
    <property type="project" value="TreeGrafter"/>
</dbReference>
<evidence type="ECO:0000313" key="2">
    <source>
        <dbReference type="EMBL" id="QQB47096.1"/>
    </source>
</evidence>
<evidence type="ECO:0000259" key="1">
    <source>
        <dbReference type="Pfam" id="PF01048"/>
    </source>
</evidence>
<name>A0A7T4EGU3_9CORY</name>
<dbReference type="Pfam" id="PF01048">
    <property type="entry name" value="PNP_UDP_1"/>
    <property type="match status" value="1"/>
</dbReference>
<dbReference type="EMBL" id="CP069534">
    <property type="protein sequence ID" value="QRP70362.1"/>
    <property type="molecule type" value="Genomic_DNA"/>
</dbReference>
<dbReference type="Proteomes" id="UP000617681">
    <property type="component" value="Chromosome"/>
</dbReference>
<sequence>MTTLFVSATAEEAVHLPQDKQIIVTGVGLVAAATAVMEAAITTRPDRIVNLGTAGALADGHSGVYEITHVVQHDFAGTGMDDDFAQKEFELVTSGELPTARLASGDHFVSSTEERNRIVQLAELVDMEGFAVAWVGNRLGIPVTLLKQVSDQADEAAAAKWAGAVEPGAVQLAKAVEKLGL</sequence>
<evidence type="ECO:0000313" key="3">
    <source>
        <dbReference type="EMBL" id="QRP70362.1"/>
    </source>
</evidence>